<dbReference type="AlphaFoldDB" id="A0A5B8V403"/>
<reference evidence="1 2" key="1">
    <citation type="journal article" date="2017" name="Curr. Microbiol.">
        <title>Mucilaginibacter ginsenosidivorans sp. nov., Isolated from Soil of Ginseng Field.</title>
        <authorList>
            <person name="Kim M.M."/>
            <person name="Siddiqi M.Z."/>
            <person name="Im W.T."/>
        </authorList>
    </citation>
    <scope>NUCLEOTIDE SEQUENCE [LARGE SCALE GENOMIC DNA]</scope>
    <source>
        <strain evidence="1 2">Gsoil 3017</strain>
    </source>
</reference>
<organism evidence="1 2">
    <name type="scientific">Mucilaginibacter ginsenosidivorans</name>
    <dbReference type="NCBI Taxonomy" id="398053"/>
    <lineage>
        <taxon>Bacteria</taxon>
        <taxon>Pseudomonadati</taxon>
        <taxon>Bacteroidota</taxon>
        <taxon>Sphingobacteriia</taxon>
        <taxon>Sphingobacteriales</taxon>
        <taxon>Sphingobacteriaceae</taxon>
        <taxon>Mucilaginibacter</taxon>
    </lineage>
</organism>
<protein>
    <submittedName>
        <fullName evidence="1">Asparagine synthetase B</fullName>
    </submittedName>
</protein>
<sequence>MAKAASILIPMDEEQKDHLKSYGIAYWTLKNGEEVDWLLNYRGGSFMLKYNQAVENECKVRGVSYEVLPDAKVNEIITQVSDPSVNMDLVKLEKAPRMAVYSPKNKLPWDDAVTMVLKYAEIPYDVVYDEEVIRGDLPKYDWLHLHHEDFTGQYSKFYGSFRYAQWYNDDVKIQEATAHKLGFKKVSQMKLAVAERIRDFCAGGGFLFAMCSGTDTFDIALAAANTDICESMFDGDAADPDAQSKLDFTQTFAFQNFTLDMNPMSHQFSNIDVTSTRQVERERDFFTLFDFSAKWDVVPSMLTQNHDKVIKGFMGLTTAFNEKLLKPGVTIMGEMKTGNEARYIHGEYGKGQWTFYGGHDPEDYQHVVGDPPTDLKLHPNSPGYRLILNNVLFPAAKKKKQKT</sequence>
<dbReference type="EMBL" id="CP042436">
    <property type="protein sequence ID" value="QEC65755.1"/>
    <property type="molecule type" value="Genomic_DNA"/>
</dbReference>
<accession>A0A5B8V403</accession>
<keyword evidence="2" id="KW-1185">Reference proteome</keyword>
<dbReference type="KEGG" id="mgin:FRZ54_23045"/>
<proteinExistence type="predicted"/>
<name>A0A5B8V403_9SPHI</name>
<dbReference type="Proteomes" id="UP000321479">
    <property type="component" value="Chromosome"/>
</dbReference>
<evidence type="ECO:0000313" key="2">
    <source>
        <dbReference type="Proteomes" id="UP000321479"/>
    </source>
</evidence>
<dbReference type="OrthoDB" id="617985at2"/>
<evidence type="ECO:0000313" key="1">
    <source>
        <dbReference type="EMBL" id="QEC65755.1"/>
    </source>
</evidence>
<gene>
    <name evidence="1" type="ORF">FRZ54_23045</name>
</gene>